<dbReference type="AlphaFoldDB" id="A0A6P5SV80"/>
<gene>
    <name evidence="17" type="primary">LOC110762448</name>
</gene>
<dbReference type="SUPFAM" id="SSF52540">
    <property type="entry name" value="P-loop containing nucleoside triphosphate hydrolases"/>
    <property type="match status" value="2"/>
</dbReference>
<dbReference type="CDD" id="cd18793">
    <property type="entry name" value="SF2_C_SNF"/>
    <property type="match status" value="1"/>
</dbReference>
<dbReference type="SUPFAM" id="SSF57850">
    <property type="entry name" value="RING/U-box"/>
    <property type="match status" value="1"/>
</dbReference>
<dbReference type="GO" id="GO:0016818">
    <property type="term" value="F:hydrolase activity, acting on acid anhydrides, in phosphorus-containing anhydrides"/>
    <property type="evidence" value="ECO:0007669"/>
    <property type="project" value="InterPro"/>
</dbReference>
<evidence type="ECO:0000256" key="12">
    <source>
        <dbReference type="SAM" id="MobiDB-lite"/>
    </source>
</evidence>
<evidence type="ECO:0000256" key="2">
    <source>
        <dbReference type="ARBA" id="ARBA00008438"/>
    </source>
</evidence>
<dbReference type="Proteomes" id="UP000515124">
    <property type="component" value="Unplaced"/>
</dbReference>
<reference evidence="17" key="1">
    <citation type="submission" date="2025-08" db="UniProtKB">
        <authorList>
            <consortium name="RefSeq"/>
        </authorList>
    </citation>
    <scope>IDENTIFICATION</scope>
</reference>
<dbReference type="Pfam" id="PF00176">
    <property type="entry name" value="SNF2-rel_dom"/>
    <property type="match status" value="1"/>
</dbReference>
<keyword evidence="10" id="KW-0539">Nucleus</keyword>
<dbReference type="PROSITE" id="PS00518">
    <property type="entry name" value="ZF_RING_1"/>
    <property type="match status" value="1"/>
</dbReference>
<keyword evidence="5 11" id="KW-0863">Zinc-finger</keyword>
<dbReference type="Pfam" id="PF08797">
    <property type="entry name" value="HIRAN"/>
    <property type="match status" value="1"/>
</dbReference>
<feature type="domain" description="Helicase C-terminal" evidence="15">
    <location>
        <begin position="679"/>
        <end position="840"/>
    </location>
</feature>
<dbReference type="PANTHER" id="PTHR45626:SF17">
    <property type="entry name" value="HELICASE-LIKE TRANSCRIPTION FACTOR"/>
    <property type="match status" value="1"/>
</dbReference>
<feature type="region of interest" description="Disordered" evidence="12">
    <location>
        <begin position="319"/>
        <end position="366"/>
    </location>
</feature>
<dbReference type="InterPro" id="IPR014905">
    <property type="entry name" value="HIRAN"/>
</dbReference>
<evidence type="ECO:0000256" key="1">
    <source>
        <dbReference type="ARBA" id="ARBA00004123"/>
    </source>
</evidence>
<organism evidence="16 17">
    <name type="scientific">Prunus avium</name>
    <name type="common">Cherry</name>
    <name type="synonym">Cerasus avium</name>
    <dbReference type="NCBI Taxonomy" id="42229"/>
    <lineage>
        <taxon>Eukaryota</taxon>
        <taxon>Viridiplantae</taxon>
        <taxon>Streptophyta</taxon>
        <taxon>Embryophyta</taxon>
        <taxon>Tracheophyta</taxon>
        <taxon>Spermatophyta</taxon>
        <taxon>Magnoliopsida</taxon>
        <taxon>eudicotyledons</taxon>
        <taxon>Gunneridae</taxon>
        <taxon>Pentapetalae</taxon>
        <taxon>rosids</taxon>
        <taxon>fabids</taxon>
        <taxon>Rosales</taxon>
        <taxon>Rosaceae</taxon>
        <taxon>Amygdaloideae</taxon>
        <taxon>Amygdaleae</taxon>
        <taxon>Prunus</taxon>
    </lineage>
</organism>
<dbReference type="PROSITE" id="PS51192">
    <property type="entry name" value="HELICASE_ATP_BIND_1"/>
    <property type="match status" value="1"/>
</dbReference>
<feature type="region of interest" description="Disordered" evidence="12">
    <location>
        <begin position="17"/>
        <end position="38"/>
    </location>
</feature>
<keyword evidence="16" id="KW-1185">Reference proteome</keyword>
<keyword evidence="9" id="KW-0067">ATP-binding</keyword>
<feature type="compositionally biased region" description="Basic residues" evidence="12">
    <location>
        <begin position="326"/>
        <end position="342"/>
    </location>
</feature>
<comment type="similarity">
    <text evidence="2">Belongs to the SNF2/RAD54 helicase family. RAD16 subfamily.</text>
</comment>
<dbReference type="SMART" id="SM00184">
    <property type="entry name" value="RING"/>
    <property type="match status" value="1"/>
</dbReference>
<dbReference type="PROSITE" id="PS50089">
    <property type="entry name" value="ZF_RING_2"/>
    <property type="match status" value="1"/>
</dbReference>
<dbReference type="SMART" id="SM00910">
    <property type="entry name" value="HIRAN"/>
    <property type="match status" value="1"/>
</dbReference>
<dbReference type="InterPro" id="IPR038718">
    <property type="entry name" value="SNF2-like_sf"/>
</dbReference>
<dbReference type="InterPro" id="IPR014001">
    <property type="entry name" value="Helicase_ATP-bd"/>
</dbReference>
<dbReference type="InterPro" id="IPR050628">
    <property type="entry name" value="SNF2_RAD54_helicase_TF"/>
</dbReference>
<dbReference type="GO" id="GO:0005524">
    <property type="term" value="F:ATP binding"/>
    <property type="evidence" value="ECO:0007669"/>
    <property type="project" value="UniProtKB-KW"/>
</dbReference>
<evidence type="ECO:0000259" key="13">
    <source>
        <dbReference type="PROSITE" id="PS50089"/>
    </source>
</evidence>
<evidence type="ECO:0000313" key="17">
    <source>
        <dbReference type="RefSeq" id="XP_021820775.1"/>
    </source>
</evidence>
<proteinExistence type="inferred from homology"/>
<keyword evidence="3" id="KW-0479">Metal-binding</keyword>
<evidence type="ECO:0000256" key="8">
    <source>
        <dbReference type="ARBA" id="ARBA00022833"/>
    </source>
</evidence>
<dbReference type="GO" id="GO:0004386">
    <property type="term" value="F:helicase activity"/>
    <property type="evidence" value="ECO:0007669"/>
    <property type="project" value="UniProtKB-KW"/>
</dbReference>
<evidence type="ECO:0000256" key="11">
    <source>
        <dbReference type="PROSITE-ProRule" id="PRU00175"/>
    </source>
</evidence>
<dbReference type="InterPro" id="IPR001650">
    <property type="entry name" value="Helicase_C-like"/>
</dbReference>
<dbReference type="InterPro" id="IPR027417">
    <property type="entry name" value="P-loop_NTPase"/>
</dbReference>
<comment type="subcellular location">
    <subcellularLocation>
        <location evidence="1">Nucleus</location>
    </subcellularLocation>
</comment>
<keyword evidence="7" id="KW-0347">Helicase</keyword>
<evidence type="ECO:0000256" key="7">
    <source>
        <dbReference type="ARBA" id="ARBA00022806"/>
    </source>
</evidence>
<dbReference type="InterPro" id="IPR013083">
    <property type="entry name" value="Znf_RING/FYVE/PHD"/>
</dbReference>
<dbReference type="Pfam" id="PF00097">
    <property type="entry name" value="zf-C3HC4"/>
    <property type="match status" value="1"/>
</dbReference>
<evidence type="ECO:0000256" key="5">
    <source>
        <dbReference type="ARBA" id="ARBA00022771"/>
    </source>
</evidence>
<dbReference type="InterPro" id="IPR001841">
    <property type="entry name" value="Znf_RING"/>
</dbReference>
<evidence type="ECO:0000259" key="14">
    <source>
        <dbReference type="PROSITE" id="PS51192"/>
    </source>
</evidence>
<dbReference type="Gene3D" id="3.40.50.300">
    <property type="entry name" value="P-loop containing nucleotide triphosphate hydrolases"/>
    <property type="match status" value="1"/>
</dbReference>
<dbReference type="GeneID" id="110762448"/>
<keyword evidence="4" id="KW-0547">Nucleotide-binding</keyword>
<keyword evidence="6" id="KW-0378">Hydrolase</keyword>
<evidence type="ECO:0000313" key="16">
    <source>
        <dbReference type="Proteomes" id="UP000515124"/>
    </source>
</evidence>
<dbReference type="GO" id="GO:0008270">
    <property type="term" value="F:zinc ion binding"/>
    <property type="evidence" value="ECO:0007669"/>
    <property type="project" value="UniProtKB-KW"/>
</dbReference>
<dbReference type="GO" id="GO:0006281">
    <property type="term" value="P:DNA repair"/>
    <property type="evidence" value="ECO:0007669"/>
    <property type="project" value="TreeGrafter"/>
</dbReference>
<dbReference type="PANTHER" id="PTHR45626">
    <property type="entry name" value="TRANSCRIPTION TERMINATION FACTOR 2-RELATED"/>
    <property type="match status" value="1"/>
</dbReference>
<evidence type="ECO:0000256" key="6">
    <source>
        <dbReference type="ARBA" id="ARBA00022801"/>
    </source>
</evidence>
<dbReference type="InterPro" id="IPR000330">
    <property type="entry name" value="SNF2_N"/>
</dbReference>
<feature type="domain" description="Helicase ATP-binding" evidence="14">
    <location>
        <begin position="258"/>
        <end position="498"/>
    </location>
</feature>
<name>A0A6P5SV80_PRUAV</name>
<sequence>MDDEDPVRLFMALDQWQGPSTDPDDFPLTTQDSQSLSSSSDTYMLGFVIANIVGIQYYSGTISGREMVGLVREPLNPYDSNAIKVLNTRTFQVGHIERTAAAALAPLIDSNLIAVEGIVPNTRAKGNRFKIPCQVHIFARLEDFLTVELAISESGLQLISDSHASFTLSEAVVVKEKKAEKGCKSVDEIFKLVDENASQSGALEALEPPKEVIKSELFVHQKEGLGWLVHRENSGELPPFWEEKDGSFVNVLTNYHTDKRPEPLRGGIFADDMGLGKTLTLLSLIGFDKYGSALPASVGSGSVDVISMLDDNEIGEDEGLSVSVGKKGKRGRPSKTGSRKKYKTEDSNASSNVKGKCVSASDKSSGDISRKTTLIVCPPSVFSTWVTQLGEHTRPGRLKVYMYYGERTRDAEELKKYDIVLTTYSILAAENAWITSPVKEIEWWRVILDEAHMIKNVNAQQSQVVTNLKAKRRWAVTGTPIQNGSFDLFSLMAFLRFEPFSIKSYWQSLVQRPLAHGNPKGLSRLQVLMATISLRRTKDKGLIGLPPKTIETCYVELSSEERKLYDQMEGEAKSVVRNYFDADVSKNPELLKKMLEVLQDGEDFDCPICISPPTDIVITCCAHIFCQACILKTLQRAKPCCPLCRRPLSQSNLFSAPQAPSDSDNMVSSKTTMSSKVSALLKLLIASRGQNPLTKSVVFSQFRKMLIYLEEPLKAAGFKTLRLDGSMNANKRAQVIKEFGVPGQDVPTILLASLKASGTGINLTAASRVYLLEPWWNPGVEEQAMDRVHRIGQKEDVKIIRLIARNSIEERILELQEKKKKFAKEAFGRRTTKDRRRDIGVDDLLGLMSL</sequence>
<dbReference type="Pfam" id="PF00271">
    <property type="entry name" value="Helicase_C"/>
    <property type="match status" value="1"/>
</dbReference>
<dbReference type="GO" id="GO:0008094">
    <property type="term" value="F:ATP-dependent activity, acting on DNA"/>
    <property type="evidence" value="ECO:0007669"/>
    <property type="project" value="TreeGrafter"/>
</dbReference>
<dbReference type="GO" id="GO:0003676">
    <property type="term" value="F:nucleic acid binding"/>
    <property type="evidence" value="ECO:0007669"/>
    <property type="project" value="InterPro"/>
</dbReference>
<accession>A0A6P5SV80</accession>
<dbReference type="Gene3D" id="3.40.50.10810">
    <property type="entry name" value="Tandem AAA-ATPase domain"/>
    <property type="match status" value="2"/>
</dbReference>
<keyword evidence="8" id="KW-0862">Zinc</keyword>
<dbReference type="GO" id="GO:0005634">
    <property type="term" value="C:nucleus"/>
    <property type="evidence" value="ECO:0007669"/>
    <property type="project" value="UniProtKB-SubCell"/>
</dbReference>
<dbReference type="SMART" id="SM00487">
    <property type="entry name" value="DEXDc"/>
    <property type="match status" value="1"/>
</dbReference>
<evidence type="ECO:0000256" key="10">
    <source>
        <dbReference type="ARBA" id="ARBA00023242"/>
    </source>
</evidence>
<feature type="domain" description="RING-type" evidence="13">
    <location>
        <begin position="606"/>
        <end position="645"/>
    </location>
</feature>
<dbReference type="InterPro" id="IPR049730">
    <property type="entry name" value="SNF2/RAD54-like_C"/>
</dbReference>
<dbReference type="CDD" id="cd16509">
    <property type="entry name" value="RING-HC_HLTF"/>
    <property type="match status" value="1"/>
</dbReference>
<dbReference type="InterPro" id="IPR018957">
    <property type="entry name" value="Znf_C3HC4_RING-type"/>
</dbReference>
<protein>
    <submittedName>
        <fullName evidence="17">SWI/SNF-related matrix-associated actin-dependent regulator of chromatin subfamily A member 3-like 1 isoform X2</fullName>
    </submittedName>
</protein>
<dbReference type="Gene3D" id="3.30.70.2330">
    <property type="match status" value="1"/>
</dbReference>
<dbReference type="RefSeq" id="XP_021820775.1">
    <property type="nucleotide sequence ID" value="XM_021965083.1"/>
</dbReference>
<evidence type="ECO:0000259" key="15">
    <source>
        <dbReference type="PROSITE" id="PS51194"/>
    </source>
</evidence>
<evidence type="ECO:0000256" key="9">
    <source>
        <dbReference type="ARBA" id="ARBA00022840"/>
    </source>
</evidence>
<feature type="compositionally biased region" description="Low complexity" evidence="12">
    <location>
        <begin position="28"/>
        <end position="38"/>
    </location>
</feature>
<dbReference type="Gene3D" id="3.30.40.10">
    <property type="entry name" value="Zinc/RING finger domain, C3HC4 (zinc finger)"/>
    <property type="match status" value="1"/>
</dbReference>
<dbReference type="InterPro" id="IPR017907">
    <property type="entry name" value="Znf_RING_CS"/>
</dbReference>
<dbReference type="PROSITE" id="PS51194">
    <property type="entry name" value="HELICASE_CTER"/>
    <property type="match status" value="1"/>
</dbReference>
<dbReference type="SMART" id="SM00490">
    <property type="entry name" value="HELICc"/>
    <property type="match status" value="1"/>
</dbReference>
<evidence type="ECO:0000256" key="3">
    <source>
        <dbReference type="ARBA" id="ARBA00022723"/>
    </source>
</evidence>
<evidence type="ECO:0000256" key="4">
    <source>
        <dbReference type="ARBA" id="ARBA00022741"/>
    </source>
</evidence>